<feature type="compositionally biased region" description="Basic and acidic residues" evidence="1">
    <location>
        <begin position="181"/>
        <end position="191"/>
    </location>
</feature>
<evidence type="ECO:0008006" key="4">
    <source>
        <dbReference type="Google" id="ProtNLM"/>
    </source>
</evidence>
<sequence>MNRYGRGGQGPSRATATTQCQKCLKRGHYSYECKAVVQDRPYTSRPSRTQQLLNPKLVPKLNSDVPQDLLRKKGVADEQLAKAEQERGRKRDRQIEDSEGRDDSKRMRSTSSDSVSTISTKSSRSPPPHRSARESSFKRSLSRPRSGSVSPHRGTSGIERKRQRGSSVSSSAGSYISQTQPEDRKEPDVRRSTRRRYSSQSPEARGRMTRSKSRSPVRERRRLSNDRRQDNGRGPPLNKHNNGNGSGAMQNTARQSGLVRERSLSPFSKRLALTHAMSRN</sequence>
<dbReference type="Pfam" id="PF13917">
    <property type="entry name" value="zf-CCHC_3"/>
    <property type="match status" value="1"/>
</dbReference>
<keyword evidence="3" id="KW-1185">Reference proteome</keyword>
<evidence type="ECO:0000256" key="1">
    <source>
        <dbReference type="SAM" id="MobiDB-lite"/>
    </source>
</evidence>
<feature type="region of interest" description="Disordered" evidence="1">
    <location>
        <begin position="39"/>
        <end position="280"/>
    </location>
</feature>
<dbReference type="AlphaFoldDB" id="A0A3D8QGX8"/>
<evidence type="ECO:0000313" key="3">
    <source>
        <dbReference type="Proteomes" id="UP000256645"/>
    </source>
</evidence>
<accession>A0A3D8QGX8</accession>
<feature type="compositionally biased region" description="Basic and acidic residues" evidence="1">
    <location>
        <begin position="216"/>
        <end position="231"/>
    </location>
</feature>
<dbReference type="InterPro" id="IPR036875">
    <property type="entry name" value="Znf_CCHC_sf"/>
</dbReference>
<feature type="compositionally biased region" description="Low complexity" evidence="1">
    <location>
        <begin position="109"/>
        <end position="124"/>
    </location>
</feature>
<proteinExistence type="predicted"/>
<gene>
    <name evidence="2" type="ORF">BP6252_12331</name>
</gene>
<name>A0A3D8QGX8_9HELO</name>
<feature type="compositionally biased region" description="Polar residues" evidence="1">
    <location>
        <begin position="239"/>
        <end position="255"/>
    </location>
</feature>
<dbReference type="EMBL" id="PDLM01000015">
    <property type="protein sequence ID" value="RDW60948.1"/>
    <property type="molecule type" value="Genomic_DNA"/>
</dbReference>
<dbReference type="GO" id="GO:0003676">
    <property type="term" value="F:nucleic acid binding"/>
    <property type="evidence" value="ECO:0007669"/>
    <property type="project" value="InterPro"/>
</dbReference>
<dbReference type="SUPFAM" id="SSF57756">
    <property type="entry name" value="Retrovirus zinc finger-like domains"/>
    <property type="match status" value="1"/>
</dbReference>
<comment type="caution">
    <text evidence="2">The sequence shown here is derived from an EMBL/GenBank/DDBJ whole genome shotgun (WGS) entry which is preliminary data.</text>
</comment>
<dbReference type="Proteomes" id="UP000256645">
    <property type="component" value="Unassembled WGS sequence"/>
</dbReference>
<organism evidence="2 3">
    <name type="scientific">Coleophoma cylindrospora</name>
    <dbReference type="NCBI Taxonomy" id="1849047"/>
    <lineage>
        <taxon>Eukaryota</taxon>
        <taxon>Fungi</taxon>
        <taxon>Dikarya</taxon>
        <taxon>Ascomycota</taxon>
        <taxon>Pezizomycotina</taxon>
        <taxon>Leotiomycetes</taxon>
        <taxon>Helotiales</taxon>
        <taxon>Dermateaceae</taxon>
        <taxon>Coleophoma</taxon>
    </lineage>
</organism>
<protein>
    <recommendedName>
        <fullName evidence="4">Zinc knuckle-domain-containing protein</fullName>
    </recommendedName>
</protein>
<dbReference type="OrthoDB" id="437973at2759"/>
<dbReference type="GO" id="GO:0008270">
    <property type="term" value="F:zinc ion binding"/>
    <property type="evidence" value="ECO:0007669"/>
    <property type="project" value="InterPro"/>
</dbReference>
<feature type="compositionally biased region" description="Basic and acidic residues" evidence="1">
    <location>
        <begin position="69"/>
        <end position="106"/>
    </location>
</feature>
<reference evidence="2 3" key="1">
    <citation type="journal article" date="2018" name="IMA Fungus">
        <title>IMA Genome-F 9: Draft genome sequence of Annulohypoxylon stygium, Aspergillus mulundensis, Berkeleyomyces basicola (syn. Thielaviopsis basicola), Ceratocystis smalleyi, two Cercospora beticola strains, Coleophoma cylindrospora, Fusarium fracticaudum, Phialophora cf. hyalina, and Morchella septimelata.</title>
        <authorList>
            <person name="Wingfield B.D."/>
            <person name="Bills G.F."/>
            <person name="Dong Y."/>
            <person name="Huang W."/>
            <person name="Nel W.J."/>
            <person name="Swalarsk-Parry B.S."/>
            <person name="Vaghefi N."/>
            <person name="Wilken P.M."/>
            <person name="An Z."/>
            <person name="de Beer Z.W."/>
            <person name="De Vos L."/>
            <person name="Chen L."/>
            <person name="Duong T.A."/>
            <person name="Gao Y."/>
            <person name="Hammerbacher A."/>
            <person name="Kikkert J.R."/>
            <person name="Li Y."/>
            <person name="Li H."/>
            <person name="Li K."/>
            <person name="Li Q."/>
            <person name="Liu X."/>
            <person name="Ma X."/>
            <person name="Naidoo K."/>
            <person name="Pethybridge S.J."/>
            <person name="Sun J."/>
            <person name="Steenkamp E.T."/>
            <person name="van der Nest M.A."/>
            <person name="van Wyk S."/>
            <person name="Wingfield M.J."/>
            <person name="Xiong C."/>
            <person name="Yue Q."/>
            <person name="Zhang X."/>
        </authorList>
    </citation>
    <scope>NUCLEOTIDE SEQUENCE [LARGE SCALE GENOMIC DNA]</scope>
    <source>
        <strain evidence="2 3">BP6252</strain>
    </source>
</reference>
<evidence type="ECO:0000313" key="2">
    <source>
        <dbReference type="EMBL" id="RDW60948.1"/>
    </source>
</evidence>
<feature type="compositionally biased region" description="Polar residues" evidence="1">
    <location>
        <begin position="44"/>
        <end position="53"/>
    </location>
</feature>
<feature type="compositionally biased region" description="Low complexity" evidence="1">
    <location>
        <begin position="166"/>
        <end position="177"/>
    </location>
</feature>